<keyword evidence="2" id="KW-1185">Reference proteome</keyword>
<evidence type="ECO:0000313" key="1">
    <source>
        <dbReference type="EMBL" id="PWV97789.1"/>
    </source>
</evidence>
<sequence>MFFRSRRQELPGMTLEGVLGPNTRLDDAAGRAVPLPRALVVLEDGRLLFSSGNDVLALAAWDGEPEAWARFDVPVTALGARGDLVAVGLADGGLAACDRTGRRLVGWATPTGLGSISDCMVLSDDEVALVDSGYRADETLLSLAAWADAGRGMVVAVGRSGSRRELASGLNCPMGIAPDGKGSVIVSLLEHASVVELSGTVRQSGFPGYLGRIRATGSGYLICCLSRRDPLIEFLKTEKAFVAEMKARISPDHWLSPRARPEFSHDFPIELGATRLFGEVKPWAPSFSYGLVIETDHQLVPTGSAHSRANGTRHAIADAVSWNGATVAVSMASGELLRFPGSEA</sequence>
<dbReference type="RefSeq" id="WP_110034076.1">
    <property type="nucleotide sequence ID" value="NZ_QGTR01000006.1"/>
</dbReference>
<dbReference type="OrthoDB" id="8872498at2"/>
<name>A0A317PE25_9HYPH</name>
<evidence type="ECO:0000313" key="2">
    <source>
        <dbReference type="Proteomes" id="UP000246352"/>
    </source>
</evidence>
<dbReference type="AlphaFoldDB" id="A0A317PE25"/>
<reference evidence="1 2" key="1">
    <citation type="submission" date="2018-05" db="EMBL/GenBank/DDBJ databases">
        <title>Genomic Encyclopedia of Type Strains, Phase IV (KMG-IV): sequencing the most valuable type-strain genomes for metagenomic binning, comparative biology and taxonomic classification.</title>
        <authorList>
            <person name="Goeker M."/>
        </authorList>
    </citation>
    <scope>NUCLEOTIDE SEQUENCE [LARGE SCALE GENOMIC DNA]</scope>
    <source>
        <strain evidence="1 2">DSM 16791</strain>
    </source>
</reference>
<dbReference type="SUPFAM" id="SSF63829">
    <property type="entry name" value="Calcium-dependent phosphotriesterase"/>
    <property type="match status" value="1"/>
</dbReference>
<comment type="caution">
    <text evidence="1">The sequence shown here is derived from an EMBL/GenBank/DDBJ whole genome shotgun (WGS) entry which is preliminary data.</text>
</comment>
<organism evidence="1 2">
    <name type="scientific">Hoeflea marina</name>
    <dbReference type="NCBI Taxonomy" id="274592"/>
    <lineage>
        <taxon>Bacteria</taxon>
        <taxon>Pseudomonadati</taxon>
        <taxon>Pseudomonadota</taxon>
        <taxon>Alphaproteobacteria</taxon>
        <taxon>Hyphomicrobiales</taxon>
        <taxon>Rhizobiaceae</taxon>
        <taxon>Hoeflea</taxon>
    </lineage>
</organism>
<protein>
    <recommendedName>
        <fullName evidence="3">Strictosidine synthase</fullName>
    </recommendedName>
</protein>
<accession>A0A317PE25</accession>
<dbReference type="EMBL" id="QGTR01000006">
    <property type="protein sequence ID" value="PWV97789.1"/>
    <property type="molecule type" value="Genomic_DNA"/>
</dbReference>
<proteinExistence type="predicted"/>
<evidence type="ECO:0008006" key="3">
    <source>
        <dbReference type="Google" id="ProtNLM"/>
    </source>
</evidence>
<gene>
    <name evidence="1" type="ORF">DFR52_106314</name>
</gene>
<dbReference type="Proteomes" id="UP000246352">
    <property type="component" value="Unassembled WGS sequence"/>
</dbReference>